<comment type="caution">
    <text evidence="1">The sequence shown here is derived from an EMBL/GenBank/DDBJ whole genome shotgun (WGS) entry which is preliminary data.</text>
</comment>
<dbReference type="Proteomes" id="UP001148299">
    <property type="component" value="Unassembled WGS sequence"/>
</dbReference>
<reference evidence="1" key="2">
    <citation type="journal article" date="2023" name="IMA Fungus">
        <title>Comparative genomic study of the Penicillium genus elucidates a diverse pangenome and 15 lateral gene transfer events.</title>
        <authorList>
            <person name="Petersen C."/>
            <person name="Sorensen T."/>
            <person name="Nielsen M.R."/>
            <person name="Sondergaard T.E."/>
            <person name="Sorensen J.L."/>
            <person name="Fitzpatrick D.A."/>
            <person name="Frisvad J.C."/>
            <person name="Nielsen K.L."/>
        </authorList>
    </citation>
    <scope>NUCLEOTIDE SEQUENCE</scope>
    <source>
        <strain evidence="1">IBT 35675</strain>
    </source>
</reference>
<sequence length="234" mass="26684">MSANNGYQRFCTLTHPVTLQVSSHLLPQPDHEDLEYSDKFVTIARQINDGLIFGNPDISVTEEGQDRGAIYAFRLLSDWEKDVLKQYFDSGAPPMPHWSTVPYHPEDAESYSASVLAMTKIWGELPFTNGHAAWLRFQGPEDVCDLVVAIQKIQNSQRLFEECKFLLAEQLALERFLNSADVYYRAIEPDLTAYLNGSSSAEIEERRALILARFDEGFESVRDRIEELDLLIHP</sequence>
<gene>
    <name evidence="1" type="ORF">N7541_004550</name>
</gene>
<protein>
    <submittedName>
        <fullName evidence="1">Uncharacterized protein</fullName>
    </submittedName>
</protein>
<reference evidence="1" key="1">
    <citation type="submission" date="2022-12" db="EMBL/GenBank/DDBJ databases">
        <authorList>
            <person name="Petersen C."/>
        </authorList>
    </citation>
    <scope>NUCLEOTIDE SEQUENCE</scope>
    <source>
        <strain evidence="1">IBT 35675</strain>
    </source>
</reference>
<evidence type="ECO:0000313" key="2">
    <source>
        <dbReference type="Proteomes" id="UP001148299"/>
    </source>
</evidence>
<dbReference type="AlphaFoldDB" id="A0A9W9RC44"/>
<proteinExistence type="predicted"/>
<accession>A0A9W9RC44</accession>
<organism evidence="1 2">
    <name type="scientific">Penicillium brevicompactum</name>
    <dbReference type="NCBI Taxonomy" id="5074"/>
    <lineage>
        <taxon>Eukaryota</taxon>
        <taxon>Fungi</taxon>
        <taxon>Dikarya</taxon>
        <taxon>Ascomycota</taxon>
        <taxon>Pezizomycotina</taxon>
        <taxon>Eurotiomycetes</taxon>
        <taxon>Eurotiomycetidae</taxon>
        <taxon>Eurotiales</taxon>
        <taxon>Aspergillaceae</taxon>
        <taxon>Penicillium</taxon>
    </lineage>
</organism>
<keyword evidence="2" id="KW-1185">Reference proteome</keyword>
<dbReference type="EMBL" id="JAPZBR010000003">
    <property type="protein sequence ID" value="KAJ5357392.1"/>
    <property type="molecule type" value="Genomic_DNA"/>
</dbReference>
<name>A0A9W9RC44_PENBR</name>
<evidence type="ECO:0000313" key="1">
    <source>
        <dbReference type="EMBL" id="KAJ5357392.1"/>
    </source>
</evidence>